<reference evidence="1 2" key="1">
    <citation type="journal article" date="2019" name="Nat. Ecol. Evol.">
        <title>Megaphylogeny resolves global patterns of mushroom evolution.</title>
        <authorList>
            <person name="Varga T."/>
            <person name="Krizsan K."/>
            <person name="Foldi C."/>
            <person name="Dima B."/>
            <person name="Sanchez-Garcia M."/>
            <person name="Sanchez-Ramirez S."/>
            <person name="Szollosi G.J."/>
            <person name="Szarkandi J.G."/>
            <person name="Papp V."/>
            <person name="Albert L."/>
            <person name="Andreopoulos W."/>
            <person name="Angelini C."/>
            <person name="Antonin V."/>
            <person name="Barry K.W."/>
            <person name="Bougher N.L."/>
            <person name="Buchanan P."/>
            <person name="Buyck B."/>
            <person name="Bense V."/>
            <person name="Catcheside P."/>
            <person name="Chovatia M."/>
            <person name="Cooper J."/>
            <person name="Damon W."/>
            <person name="Desjardin D."/>
            <person name="Finy P."/>
            <person name="Geml J."/>
            <person name="Haridas S."/>
            <person name="Hughes K."/>
            <person name="Justo A."/>
            <person name="Karasinski D."/>
            <person name="Kautmanova I."/>
            <person name="Kiss B."/>
            <person name="Kocsube S."/>
            <person name="Kotiranta H."/>
            <person name="LaButti K.M."/>
            <person name="Lechner B.E."/>
            <person name="Liimatainen K."/>
            <person name="Lipzen A."/>
            <person name="Lukacs Z."/>
            <person name="Mihaltcheva S."/>
            <person name="Morgado L.N."/>
            <person name="Niskanen T."/>
            <person name="Noordeloos M.E."/>
            <person name="Ohm R.A."/>
            <person name="Ortiz-Santana B."/>
            <person name="Ovrebo C."/>
            <person name="Racz N."/>
            <person name="Riley R."/>
            <person name="Savchenko A."/>
            <person name="Shiryaev A."/>
            <person name="Soop K."/>
            <person name="Spirin V."/>
            <person name="Szebenyi C."/>
            <person name="Tomsovsky M."/>
            <person name="Tulloss R.E."/>
            <person name="Uehling J."/>
            <person name="Grigoriev I.V."/>
            <person name="Vagvolgyi C."/>
            <person name="Papp T."/>
            <person name="Martin F.M."/>
            <person name="Miettinen O."/>
            <person name="Hibbett D.S."/>
            <person name="Nagy L.G."/>
        </authorList>
    </citation>
    <scope>NUCLEOTIDE SEQUENCE [LARGE SCALE GENOMIC DNA]</scope>
    <source>
        <strain evidence="1 2">NL-1719</strain>
    </source>
</reference>
<dbReference type="EMBL" id="ML208524">
    <property type="protein sequence ID" value="TFK63406.1"/>
    <property type="molecule type" value="Genomic_DNA"/>
</dbReference>
<organism evidence="1 2">
    <name type="scientific">Pluteus cervinus</name>
    <dbReference type="NCBI Taxonomy" id="181527"/>
    <lineage>
        <taxon>Eukaryota</taxon>
        <taxon>Fungi</taxon>
        <taxon>Dikarya</taxon>
        <taxon>Basidiomycota</taxon>
        <taxon>Agaricomycotina</taxon>
        <taxon>Agaricomycetes</taxon>
        <taxon>Agaricomycetidae</taxon>
        <taxon>Agaricales</taxon>
        <taxon>Pluteineae</taxon>
        <taxon>Pluteaceae</taxon>
        <taxon>Pluteus</taxon>
    </lineage>
</organism>
<keyword evidence="2" id="KW-1185">Reference proteome</keyword>
<evidence type="ECO:0000313" key="1">
    <source>
        <dbReference type="EMBL" id="TFK63406.1"/>
    </source>
</evidence>
<accession>A0ACD3ACW6</accession>
<sequence>MQRALISTFDDAQVTDHFNNEITNMTKTIRDIRKGFEDISRELQGFDNLPFRRQDGSRVEHLRPTWERYYEAYMTLLRKSQKDALDLKFICEDYLEIFIPVLKDQGSGAEQLKNMADDYHQRTTPYETTSKFYGEAFEQLSHNLTQFKQTLQNALVDAEKDIDTQISRGIVQDLKALISKHRDVVRVAPVTDSIVTTINAFAYFWKAVNSETGVVIKKLDHAIAASTGHSIFILRKGLSERGVASLYTALQQALLHYTSEPKA</sequence>
<evidence type="ECO:0000313" key="2">
    <source>
        <dbReference type="Proteomes" id="UP000308600"/>
    </source>
</evidence>
<proteinExistence type="predicted"/>
<dbReference type="Proteomes" id="UP000308600">
    <property type="component" value="Unassembled WGS sequence"/>
</dbReference>
<name>A0ACD3ACW6_9AGAR</name>
<gene>
    <name evidence="1" type="ORF">BDN72DRAFT_322767</name>
</gene>
<protein>
    <submittedName>
        <fullName evidence="1">Uncharacterized protein</fullName>
    </submittedName>
</protein>